<accession>A0A0G1XL23</accession>
<evidence type="ECO:0000259" key="1">
    <source>
        <dbReference type="Pfam" id="PF00248"/>
    </source>
</evidence>
<dbReference type="PANTHER" id="PTHR43312:SF1">
    <property type="entry name" value="NADP-DEPENDENT OXIDOREDUCTASE DOMAIN-CONTAINING PROTEIN"/>
    <property type="match status" value="1"/>
</dbReference>
<dbReference type="Proteomes" id="UP000034445">
    <property type="component" value="Unassembled WGS sequence"/>
</dbReference>
<evidence type="ECO:0000313" key="3">
    <source>
        <dbReference type="Proteomes" id="UP000034445"/>
    </source>
</evidence>
<dbReference type="PRINTS" id="PR00069">
    <property type="entry name" value="ALDKETRDTASE"/>
</dbReference>
<dbReference type="AlphaFoldDB" id="A0A0G1XL23"/>
<dbReference type="PANTHER" id="PTHR43312">
    <property type="entry name" value="D-THREO-ALDOSE 1-DEHYDROGENASE"/>
    <property type="match status" value="1"/>
</dbReference>
<dbReference type="InterPro" id="IPR023210">
    <property type="entry name" value="NADP_OxRdtase_dom"/>
</dbReference>
<gene>
    <name evidence="2" type="ORF">UY74_C0011G0013</name>
</gene>
<evidence type="ECO:0000313" key="2">
    <source>
        <dbReference type="EMBL" id="KKW31570.1"/>
    </source>
</evidence>
<dbReference type="Pfam" id="PF00248">
    <property type="entry name" value="Aldo_ket_red"/>
    <property type="match status" value="1"/>
</dbReference>
<name>A0A0G1XL23_9BACT</name>
<dbReference type="InterPro" id="IPR036812">
    <property type="entry name" value="NAD(P)_OxRdtase_dom_sf"/>
</dbReference>
<dbReference type="PATRIC" id="fig|1618676.3.peg.271"/>
<dbReference type="InterPro" id="IPR020471">
    <property type="entry name" value="AKR"/>
</dbReference>
<proteinExistence type="predicted"/>
<dbReference type="EMBL" id="LCRF01000011">
    <property type="protein sequence ID" value="KKW31570.1"/>
    <property type="molecule type" value="Genomic_DNA"/>
</dbReference>
<reference evidence="2 3" key="1">
    <citation type="journal article" date="2015" name="Nature">
        <title>rRNA introns, odd ribosomes, and small enigmatic genomes across a large radiation of phyla.</title>
        <authorList>
            <person name="Brown C.T."/>
            <person name="Hug L.A."/>
            <person name="Thomas B.C."/>
            <person name="Sharon I."/>
            <person name="Castelle C.J."/>
            <person name="Singh A."/>
            <person name="Wilkins M.J."/>
            <person name="Williams K.H."/>
            <person name="Banfield J.F."/>
        </authorList>
    </citation>
    <scope>NUCLEOTIDE SEQUENCE [LARGE SCALE GENOMIC DNA]</scope>
</reference>
<feature type="domain" description="NADP-dependent oxidoreductase" evidence="1">
    <location>
        <begin position="5"/>
        <end position="274"/>
    </location>
</feature>
<sequence length="304" mass="34161">MNRSKLVLGTVQLGMRYGLNNSTGQPDDKESFAILDAALSAGIEVFDTAWAYGTAEDVLGKWIKSRDVGKKIRVISKMKRHILDEYPTGTNVTDIVRSETEKSLGRLGIGQLDGYLLHMPEYIYKDDVVVGLQKVKEAGLVKNIGVSIYDEPEALSALELGMDYIQVPYNILDQRLDATDFFLEAKERGTKVFARSPFLQGLLLRDPEHLPPHLSGARHLLENFIAIIRRYNISQLEASLLFSHLHCPADHIVFGVKTRSQLDEIIAIIDRAPSIKNAPWITEIVDEFKYGDRTIVNPSLWKKA</sequence>
<dbReference type="GO" id="GO:0016491">
    <property type="term" value="F:oxidoreductase activity"/>
    <property type="evidence" value="ECO:0007669"/>
    <property type="project" value="InterPro"/>
</dbReference>
<dbReference type="CDD" id="cd19097">
    <property type="entry name" value="AKR_unchar"/>
    <property type="match status" value="1"/>
</dbReference>
<dbReference type="SUPFAM" id="SSF51430">
    <property type="entry name" value="NAD(P)-linked oxidoreductase"/>
    <property type="match status" value="1"/>
</dbReference>
<dbReference type="InterPro" id="IPR053135">
    <property type="entry name" value="AKR2_Oxidoreductase"/>
</dbReference>
<dbReference type="Gene3D" id="3.20.20.100">
    <property type="entry name" value="NADP-dependent oxidoreductase domain"/>
    <property type="match status" value="1"/>
</dbReference>
<protein>
    <submittedName>
        <fullName evidence="2">Oxidoreductase</fullName>
    </submittedName>
</protein>
<comment type="caution">
    <text evidence="2">The sequence shown here is derived from an EMBL/GenBank/DDBJ whole genome shotgun (WGS) entry which is preliminary data.</text>
</comment>
<organism evidence="2 3">
    <name type="scientific">Candidatus Kaiserbacteria bacterium GW2011_GWC2_52_8b</name>
    <dbReference type="NCBI Taxonomy" id="1618676"/>
    <lineage>
        <taxon>Bacteria</taxon>
        <taxon>Candidatus Kaiseribacteriota</taxon>
    </lineage>
</organism>